<dbReference type="EMBL" id="JADOES010000024">
    <property type="protein sequence ID" value="MBT9316343.1"/>
    <property type="molecule type" value="Genomic_DNA"/>
</dbReference>
<dbReference type="InterPro" id="IPR043502">
    <property type="entry name" value="DNA/RNA_pol_sf"/>
</dbReference>
<evidence type="ECO:0000313" key="3">
    <source>
        <dbReference type="EMBL" id="MBT9316343.1"/>
    </source>
</evidence>
<dbReference type="GO" id="GO:0003676">
    <property type="term" value="F:nucleic acid binding"/>
    <property type="evidence" value="ECO:0007669"/>
    <property type="project" value="InterPro"/>
</dbReference>
<name>A0A947DFZ2_9CYAN</name>
<dbReference type="AlphaFoldDB" id="A0A947DFZ2"/>
<dbReference type="SMART" id="SM00507">
    <property type="entry name" value="HNHc"/>
    <property type="match status" value="1"/>
</dbReference>
<dbReference type="InterPro" id="IPR013597">
    <property type="entry name" value="Mat_intron_G2"/>
</dbReference>
<dbReference type="SUPFAM" id="SSF56672">
    <property type="entry name" value="DNA/RNA polymerases"/>
    <property type="match status" value="1"/>
</dbReference>
<comment type="caution">
    <text evidence="3">The sequence shown here is derived from an EMBL/GenBank/DDBJ whole genome shotgun (WGS) entry which is preliminary data.</text>
</comment>
<keyword evidence="3" id="KW-0695">RNA-directed DNA polymerase</keyword>
<feature type="region of interest" description="Disordered" evidence="1">
    <location>
        <begin position="566"/>
        <end position="586"/>
    </location>
</feature>
<dbReference type="InterPro" id="IPR025960">
    <property type="entry name" value="RVT_N"/>
</dbReference>
<evidence type="ECO:0000313" key="4">
    <source>
        <dbReference type="Proteomes" id="UP000717364"/>
    </source>
</evidence>
<keyword evidence="3" id="KW-0808">Transferase</keyword>
<dbReference type="GO" id="GO:0004519">
    <property type="term" value="F:endonuclease activity"/>
    <property type="evidence" value="ECO:0007669"/>
    <property type="project" value="InterPro"/>
</dbReference>
<sequence length="586" mass="67203">MTEFVQQISDDWRAVNWPQVERTVFRLQQRIYRASQRGDTRMVKSLQRLLSTSWSARMLAVRRVTQENKGKKTAGVDGIASLKAPERTTLAKNLTLDKTADPVRRVLIPKPGKSEYRKLGIPTMRDRAKQALAKLALEPQWEALFAPNSYGFRPGRSPQDALEQVHRCICQKPKWVLDADIAACFDQISHGPLVARLAQSHPSIARQCKAWLKAGVLDNGQIQLTKRGTPQGGVISPLLANIALHGLESLVKTTIKGAHLVRFADDFVVFHHDREAILRAQTLIRQWLSSKGLELRADKTRIVHTLNGGVEYPTGFDFLGCHVRQYRARRRRINKSQRPYKTLIQPSKSSLKRLVTELGEIIKRHHGCSQETLIAALNPVIVGWANYHRSNAASRVFAYLDSVLYWQLRRWARRRHPNQGRKWVKARYWHTVGRRHWVFGVKQAGKIIHKLVKFSDMSIRRHNKVRGHKSWYDGDWPYWAARRGKHPMVNTREATLLKRQRGRCPICRGFFDLHDSIERDHVRPMASGGLDVYDNLQIVHPTCHHRKTGWDKQGWCPVRPWRGETVGEKPCEGKPSRTVLKAGGSS</sequence>
<dbReference type="InterPro" id="IPR051083">
    <property type="entry name" value="GrpII_Intron_Splice-Mob/Def"/>
</dbReference>
<feature type="compositionally biased region" description="Basic and acidic residues" evidence="1">
    <location>
        <begin position="566"/>
        <end position="575"/>
    </location>
</feature>
<accession>A0A947DFZ2</accession>
<dbReference type="GO" id="GO:0008270">
    <property type="term" value="F:zinc ion binding"/>
    <property type="evidence" value="ECO:0007669"/>
    <property type="project" value="InterPro"/>
</dbReference>
<keyword evidence="3" id="KW-0548">Nucleotidyltransferase</keyword>
<protein>
    <submittedName>
        <fullName evidence="3">Group II intron reverse transcriptase/maturase</fullName>
        <ecNumber evidence="3">2.7.7.49</ecNumber>
    </submittedName>
</protein>
<dbReference type="Pfam" id="PF13655">
    <property type="entry name" value="RVT_N"/>
    <property type="match status" value="1"/>
</dbReference>
<dbReference type="CDD" id="cd00085">
    <property type="entry name" value="HNHc"/>
    <property type="match status" value="1"/>
</dbReference>
<reference evidence="3" key="2">
    <citation type="journal article" date="2021" name="Mar. Drugs">
        <title>Genome Reduction and Secondary Metabolism of the Marine Sponge-Associated Cyanobacterium Leptothoe.</title>
        <authorList>
            <person name="Konstantinou D."/>
            <person name="Popin R.V."/>
            <person name="Fewer D.P."/>
            <person name="Sivonen K."/>
            <person name="Gkelis S."/>
        </authorList>
    </citation>
    <scope>NUCLEOTIDE SEQUENCE</scope>
    <source>
        <strain evidence="3">TAU-MAC 1115</strain>
    </source>
</reference>
<dbReference type="InterPro" id="IPR003615">
    <property type="entry name" value="HNH_nuc"/>
</dbReference>
<dbReference type="CDD" id="cd01651">
    <property type="entry name" value="RT_G2_intron"/>
    <property type="match status" value="1"/>
</dbReference>
<dbReference type="PANTHER" id="PTHR34047">
    <property type="entry name" value="NUCLEAR INTRON MATURASE 1, MITOCHONDRIAL-RELATED"/>
    <property type="match status" value="1"/>
</dbReference>
<organism evidence="3 4">
    <name type="scientific">Leptothoe spongobia TAU-MAC 1115</name>
    <dbReference type="NCBI Taxonomy" id="1967444"/>
    <lineage>
        <taxon>Bacteria</taxon>
        <taxon>Bacillati</taxon>
        <taxon>Cyanobacteriota</taxon>
        <taxon>Cyanophyceae</taxon>
        <taxon>Nodosilineales</taxon>
        <taxon>Cymatolegaceae</taxon>
        <taxon>Leptothoe</taxon>
        <taxon>Leptothoe spongobia</taxon>
    </lineage>
</organism>
<reference evidence="3" key="1">
    <citation type="submission" date="2020-11" db="EMBL/GenBank/DDBJ databases">
        <authorList>
            <person name="Konstantinou D."/>
            <person name="Gkelis S."/>
            <person name="Popin R."/>
            <person name="Fewer D."/>
            <person name="Sivonen K."/>
        </authorList>
    </citation>
    <scope>NUCLEOTIDE SEQUENCE</scope>
    <source>
        <strain evidence="3">TAU-MAC 1115</strain>
    </source>
</reference>
<feature type="domain" description="Reverse transcriptase" evidence="2">
    <location>
        <begin position="89"/>
        <end position="323"/>
    </location>
</feature>
<dbReference type="InterPro" id="IPR002711">
    <property type="entry name" value="HNH"/>
</dbReference>
<evidence type="ECO:0000256" key="1">
    <source>
        <dbReference type="SAM" id="MobiDB-lite"/>
    </source>
</evidence>
<dbReference type="Gene3D" id="1.10.30.50">
    <property type="match status" value="1"/>
</dbReference>
<dbReference type="GO" id="GO:0003964">
    <property type="term" value="F:RNA-directed DNA polymerase activity"/>
    <property type="evidence" value="ECO:0007669"/>
    <property type="project" value="UniProtKB-KW"/>
</dbReference>
<evidence type="ECO:0000259" key="2">
    <source>
        <dbReference type="PROSITE" id="PS50878"/>
    </source>
</evidence>
<dbReference type="NCBIfam" id="TIGR04416">
    <property type="entry name" value="group_II_RT_mat"/>
    <property type="match status" value="1"/>
</dbReference>
<dbReference type="Pfam" id="PF08388">
    <property type="entry name" value="GIIM"/>
    <property type="match status" value="1"/>
</dbReference>
<dbReference type="PANTHER" id="PTHR34047:SF10">
    <property type="entry name" value="GROUP II INTRON-ASSOCIATED OPEN READING FRAME"/>
    <property type="match status" value="1"/>
</dbReference>
<dbReference type="InterPro" id="IPR000477">
    <property type="entry name" value="RT_dom"/>
</dbReference>
<dbReference type="Pfam" id="PF00078">
    <property type="entry name" value="RVT_1"/>
    <property type="match status" value="1"/>
</dbReference>
<gene>
    <name evidence="3" type="primary">ltrA</name>
    <name evidence="3" type="ORF">IXB50_13005</name>
</gene>
<dbReference type="Pfam" id="PF01844">
    <property type="entry name" value="HNH"/>
    <property type="match status" value="1"/>
</dbReference>
<dbReference type="PROSITE" id="PS50878">
    <property type="entry name" value="RT_POL"/>
    <property type="match status" value="1"/>
</dbReference>
<dbReference type="EC" id="2.7.7.49" evidence="3"/>
<proteinExistence type="predicted"/>
<dbReference type="InterPro" id="IPR030931">
    <property type="entry name" value="Group_II_RT_mat"/>
</dbReference>
<dbReference type="RefSeq" id="WP_215609410.1">
    <property type="nucleotide sequence ID" value="NZ_JADOES010000024.1"/>
</dbReference>
<dbReference type="Proteomes" id="UP000717364">
    <property type="component" value="Unassembled WGS sequence"/>
</dbReference>
<keyword evidence="4" id="KW-1185">Reference proteome</keyword>